<evidence type="ECO:0000256" key="4">
    <source>
        <dbReference type="ARBA" id="ARBA00047984"/>
    </source>
</evidence>
<dbReference type="eggNOG" id="KOG0922">
    <property type="taxonomic scope" value="Eukaryota"/>
</dbReference>
<evidence type="ECO:0000313" key="7">
    <source>
        <dbReference type="Proteomes" id="UP000007875"/>
    </source>
</evidence>
<organism evidence="6 7">
    <name type="scientific">Ciona savignyi</name>
    <name type="common">Pacific transparent sea squirt</name>
    <dbReference type="NCBI Taxonomy" id="51511"/>
    <lineage>
        <taxon>Eukaryota</taxon>
        <taxon>Metazoa</taxon>
        <taxon>Chordata</taxon>
        <taxon>Tunicata</taxon>
        <taxon>Ascidiacea</taxon>
        <taxon>Phlebobranchia</taxon>
        <taxon>Cionidae</taxon>
        <taxon>Ciona</taxon>
    </lineage>
</organism>
<accession>H2ZPA9</accession>
<keyword evidence="3" id="KW-0067">ATP-binding</keyword>
<dbReference type="GO" id="GO:0005730">
    <property type="term" value="C:nucleolus"/>
    <property type="evidence" value="ECO:0007669"/>
    <property type="project" value="TreeGrafter"/>
</dbReference>
<dbReference type="GO" id="GO:0045943">
    <property type="term" value="P:positive regulation of transcription by RNA polymerase I"/>
    <property type="evidence" value="ECO:0007669"/>
    <property type="project" value="TreeGrafter"/>
</dbReference>
<dbReference type="HOGENOM" id="CLU_001832_10_1_1"/>
<dbReference type="AlphaFoldDB" id="H2ZPA9"/>
<keyword evidence="2" id="KW-0378">Hydrolase</keyword>
<dbReference type="PROSITE" id="PS51192">
    <property type="entry name" value="HELICASE_ATP_BIND_1"/>
    <property type="match status" value="1"/>
</dbReference>
<dbReference type="PANTHER" id="PTHR18934">
    <property type="entry name" value="ATP-DEPENDENT RNA HELICASE"/>
    <property type="match status" value="1"/>
</dbReference>
<reference evidence="6" key="3">
    <citation type="submission" date="2025-09" db="UniProtKB">
        <authorList>
            <consortium name="Ensembl"/>
        </authorList>
    </citation>
    <scope>IDENTIFICATION</scope>
</reference>
<reference evidence="7" key="1">
    <citation type="submission" date="2003-08" db="EMBL/GenBank/DDBJ databases">
        <authorList>
            <person name="Birren B."/>
            <person name="Nusbaum C."/>
            <person name="Abebe A."/>
            <person name="Abouelleil A."/>
            <person name="Adekoya E."/>
            <person name="Ait-zahra M."/>
            <person name="Allen N."/>
            <person name="Allen T."/>
            <person name="An P."/>
            <person name="Anderson M."/>
            <person name="Anderson S."/>
            <person name="Arachchi H."/>
            <person name="Armbruster J."/>
            <person name="Bachantsang P."/>
            <person name="Baldwin J."/>
            <person name="Barry A."/>
            <person name="Bayul T."/>
            <person name="Blitshsteyn B."/>
            <person name="Bloom T."/>
            <person name="Blye J."/>
            <person name="Boguslavskiy L."/>
            <person name="Borowsky M."/>
            <person name="Boukhgalter B."/>
            <person name="Brunache A."/>
            <person name="Butler J."/>
            <person name="Calixte N."/>
            <person name="Calvo S."/>
            <person name="Camarata J."/>
            <person name="Campo K."/>
            <person name="Chang J."/>
            <person name="Cheshatsang Y."/>
            <person name="Citroen M."/>
            <person name="Collymore A."/>
            <person name="Considine T."/>
            <person name="Cook A."/>
            <person name="Cooke P."/>
            <person name="Corum B."/>
            <person name="Cuomo C."/>
            <person name="David R."/>
            <person name="Dawoe T."/>
            <person name="Degray S."/>
            <person name="Dodge S."/>
            <person name="Dooley K."/>
            <person name="Dorje P."/>
            <person name="Dorjee K."/>
            <person name="Dorris L."/>
            <person name="Duffey N."/>
            <person name="Dupes A."/>
            <person name="Elkins T."/>
            <person name="Engels R."/>
            <person name="Erickson J."/>
            <person name="Farina A."/>
            <person name="Faro S."/>
            <person name="Ferreira P."/>
            <person name="Fischer H."/>
            <person name="Fitzgerald M."/>
            <person name="Foley K."/>
            <person name="Gage D."/>
            <person name="Galagan J."/>
            <person name="Gearin G."/>
            <person name="Gnerre S."/>
            <person name="Gnirke A."/>
            <person name="Goyette A."/>
            <person name="Graham J."/>
            <person name="Grandbois E."/>
            <person name="Gyaltsen K."/>
            <person name="Hafez N."/>
            <person name="Hagopian D."/>
            <person name="Hagos B."/>
            <person name="Hall J."/>
            <person name="Hatcher B."/>
            <person name="Heller A."/>
            <person name="Higgins H."/>
            <person name="Honan T."/>
            <person name="Horn A."/>
            <person name="Houde N."/>
            <person name="Hughes L."/>
            <person name="Hulme W."/>
            <person name="Husby E."/>
            <person name="Iliev I."/>
            <person name="Jaffe D."/>
            <person name="Jones C."/>
            <person name="Kamal M."/>
            <person name="Kamat A."/>
            <person name="Kamvysselis M."/>
            <person name="Karlsson E."/>
            <person name="Kells C."/>
            <person name="Kieu A."/>
            <person name="Kisner P."/>
            <person name="Kodira C."/>
            <person name="Kulbokas E."/>
            <person name="Labutti K."/>
            <person name="Lama D."/>
            <person name="Landers T."/>
            <person name="Leger J."/>
            <person name="Levine S."/>
            <person name="Lewis D."/>
            <person name="Lewis T."/>
            <person name="Lindblad-toh K."/>
            <person name="Liu X."/>
            <person name="Lokyitsang T."/>
            <person name="Lokyitsang Y."/>
            <person name="Lucien O."/>
            <person name="Lui A."/>
            <person name="Ma L.J."/>
            <person name="Mabbitt R."/>
            <person name="Macdonald J."/>
            <person name="Maclean C."/>
            <person name="Major J."/>
            <person name="Manning J."/>
            <person name="Marabella R."/>
            <person name="Maru K."/>
            <person name="Matthews C."/>
            <person name="Mauceli E."/>
            <person name="Mccarthy M."/>
            <person name="Mcdonough S."/>
            <person name="Mcghee T."/>
            <person name="Meldrim J."/>
            <person name="Meneus L."/>
            <person name="Mesirov J."/>
            <person name="Mihalev A."/>
            <person name="Mihova T."/>
            <person name="Mikkelsen T."/>
            <person name="Mlenga V."/>
            <person name="Moru K."/>
            <person name="Mozes J."/>
            <person name="Mulrain L."/>
            <person name="Munson G."/>
            <person name="Naylor J."/>
            <person name="Newes C."/>
            <person name="Nguyen C."/>
            <person name="Nguyen N."/>
            <person name="Nguyen T."/>
            <person name="Nicol R."/>
            <person name="Nielsen C."/>
            <person name="Nizzari M."/>
            <person name="Norbu C."/>
            <person name="Norbu N."/>
            <person name="O'donnell P."/>
            <person name="Okoawo O."/>
            <person name="O'leary S."/>
            <person name="Omotosho B."/>
            <person name="O'neill K."/>
            <person name="Osman S."/>
            <person name="Parker S."/>
            <person name="Perrin D."/>
            <person name="Phunkhang P."/>
            <person name="Piqani B."/>
            <person name="Purcell S."/>
            <person name="Rachupka T."/>
            <person name="Ramasamy U."/>
            <person name="Rameau R."/>
            <person name="Ray V."/>
            <person name="Raymond C."/>
            <person name="Retta R."/>
            <person name="Richardson S."/>
            <person name="Rise C."/>
            <person name="Rodriguez J."/>
            <person name="Rogers J."/>
            <person name="Rogov P."/>
            <person name="Rutman M."/>
            <person name="Schupbach R."/>
            <person name="Seaman C."/>
            <person name="Settipalli S."/>
            <person name="Sharpe T."/>
            <person name="Sheridan J."/>
            <person name="Sherpa N."/>
            <person name="Shi J."/>
            <person name="Smirnov S."/>
            <person name="Smith C."/>
            <person name="Sougnez C."/>
            <person name="Spencer B."/>
            <person name="Stalker J."/>
            <person name="Stange-thomann N."/>
            <person name="Stavropoulos S."/>
            <person name="Stetson K."/>
            <person name="Stone C."/>
            <person name="Stone S."/>
            <person name="Stubbs M."/>
            <person name="Talamas J."/>
            <person name="Tchuinga P."/>
            <person name="Tenzing P."/>
            <person name="Tesfaye S."/>
            <person name="Theodore J."/>
            <person name="Thoulutsang Y."/>
            <person name="Topham K."/>
            <person name="Towey S."/>
            <person name="Tsamla T."/>
            <person name="Tsomo N."/>
            <person name="Vallee D."/>
            <person name="Vassiliev H."/>
            <person name="Venkataraman V."/>
            <person name="Vinson J."/>
            <person name="Vo A."/>
            <person name="Wade C."/>
            <person name="Wang S."/>
            <person name="Wangchuk T."/>
            <person name="Wangdi T."/>
            <person name="Whittaker C."/>
            <person name="Wilkinson J."/>
            <person name="Wu Y."/>
            <person name="Wyman D."/>
            <person name="Yadav S."/>
            <person name="Yang S."/>
            <person name="Yang X."/>
            <person name="Yeager S."/>
            <person name="Yee E."/>
            <person name="Young G."/>
            <person name="Zainoun J."/>
            <person name="Zembeck L."/>
            <person name="Zimmer A."/>
            <person name="Zody M."/>
            <person name="Lander E."/>
        </authorList>
    </citation>
    <scope>NUCLEOTIDE SEQUENCE [LARGE SCALE GENOMIC DNA]</scope>
</reference>
<dbReference type="Gene3D" id="3.40.50.300">
    <property type="entry name" value="P-loop containing nucleotide triphosphate hydrolases"/>
    <property type="match status" value="1"/>
</dbReference>
<evidence type="ECO:0000259" key="5">
    <source>
        <dbReference type="PROSITE" id="PS51192"/>
    </source>
</evidence>
<evidence type="ECO:0000256" key="1">
    <source>
        <dbReference type="ARBA" id="ARBA00012552"/>
    </source>
</evidence>
<dbReference type="SUPFAM" id="SSF52540">
    <property type="entry name" value="P-loop containing nucleoside triphosphate hydrolases"/>
    <property type="match status" value="1"/>
</dbReference>
<keyword evidence="3" id="KW-0547">Nucleotide-binding</keyword>
<dbReference type="GeneTree" id="ENSGT00940000156747"/>
<dbReference type="STRING" id="51511.ENSCSAVP00000019425"/>
<dbReference type="OMA" id="PHATHIF"/>
<dbReference type="GO" id="GO:0016787">
    <property type="term" value="F:hydrolase activity"/>
    <property type="evidence" value="ECO:0007669"/>
    <property type="project" value="UniProtKB-KW"/>
</dbReference>
<evidence type="ECO:0000256" key="3">
    <source>
        <dbReference type="ARBA" id="ARBA00022806"/>
    </source>
</evidence>
<dbReference type="InParanoid" id="H2ZPA9"/>
<reference evidence="6" key="2">
    <citation type="submission" date="2025-08" db="UniProtKB">
        <authorList>
            <consortium name="Ensembl"/>
        </authorList>
    </citation>
    <scope>IDENTIFICATION</scope>
</reference>
<dbReference type="InterPro" id="IPR027417">
    <property type="entry name" value="P-loop_NTPase"/>
</dbReference>
<dbReference type="EC" id="3.6.4.13" evidence="1"/>
<dbReference type="GO" id="GO:0003725">
    <property type="term" value="F:double-stranded RNA binding"/>
    <property type="evidence" value="ECO:0007669"/>
    <property type="project" value="TreeGrafter"/>
</dbReference>
<feature type="domain" description="Helicase ATP-binding" evidence="5">
    <location>
        <begin position="31"/>
        <end position="136"/>
    </location>
</feature>
<proteinExistence type="predicted"/>
<dbReference type="GO" id="GO:0003724">
    <property type="term" value="F:RNA helicase activity"/>
    <property type="evidence" value="ECO:0007669"/>
    <property type="project" value="UniProtKB-EC"/>
</dbReference>
<dbReference type="PANTHER" id="PTHR18934:SF118">
    <property type="entry name" value="ATP-DEPENDENT RNA HELICASE DHX33"/>
    <property type="match status" value="1"/>
</dbReference>
<protein>
    <recommendedName>
        <fullName evidence="1">RNA helicase</fullName>
        <ecNumber evidence="1">3.6.4.13</ecNumber>
    </recommendedName>
</protein>
<comment type="catalytic activity">
    <reaction evidence="4">
        <text>ATP + H2O = ADP + phosphate + H(+)</text>
        <dbReference type="Rhea" id="RHEA:13065"/>
        <dbReference type="ChEBI" id="CHEBI:15377"/>
        <dbReference type="ChEBI" id="CHEBI:15378"/>
        <dbReference type="ChEBI" id="CHEBI:30616"/>
        <dbReference type="ChEBI" id="CHEBI:43474"/>
        <dbReference type="ChEBI" id="CHEBI:456216"/>
        <dbReference type="EC" id="3.6.4.13"/>
    </reaction>
</comment>
<keyword evidence="3" id="KW-0347">Helicase</keyword>
<dbReference type="Proteomes" id="UP000007875">
    <property type="component" value="Unassembled WGS sequence"/>
</dbReference>
<evidence type="ECO:0000256" key="2">
    <source>
        <dbReference type="ARBA" id="ARBA00022801"/>
    </source>
</evidence>
<name>H2ZPA9_CIOSA</name>
<dbReference type="Ensembl" id="ENSCSAVT00000019635.1">
    <property type="protein sequence ID" value="ENSCSAVP00000019425.1"/>
    <property type="gene ID" value="ENSCSAVG00000011392.1"/>
</dbReference>
<evidence type="ECO:0000313" key="6">
    <source>
        <dbReference type="Ensembl" id="ENSCSAVP00000019425.1"/>
    </source>
</evidence>
<keyword evidence="7" id="KW-1185">Reference proteome</keyword>
<sequence>MGRVNMNEVNGFVTNSARNDLPIFAVRHRLIEEITKSETVIIIGETASGKTTQIPQFLYNCGLHKNGLIACTQPRRVAAITIAQRVAHEMDTKVGEKVGFCVRFDDSTSSQTRIKYMTDGMLLRESIGDRLLKKYS</sequence>
<dbReference type="InterPro" id="IPR014001">
    <property type="entry name" value="Helicase_ATP-bd"/>
</dbReference>